<proteinExistence type="predicted"/>
<name>A0A5E4NNM9_9HEMI</name>
<dbReference type="AlphaFoldDB" id="A0A5E4NNM9"/>
<organism evidence="1 2">
    <name type="scientific">Cinara cedri</name>
    <dbReference type="NCBI Taxonomy" id="506608"/>
    <lineage>
        <taxon>Eukaryota</taxon>
        <taxon>Metazoa</taxon>
        <taxon>Ecdysozoa</taxon>
        <taxon>Arthropoda</taxon>
        <taxon>Hexapoda</taxon>
        <taxon>Insecta</taxon>
        <taxon>Pterygota</taxon>
        <taxon>Neoptera</taxon>
        <taxon>Paraneoptera</taxon>
        <taxon>Hemiptera</taxon>
        <taxon>Sternorrhyncha</taxon>
        <taxon>Aphidomorpha</taxon>
        <taxon>Aphidoidea</taxon>
        <taxon>Aphididae</taxon>
        <taxon>Lachninae</taxon>
        <taxon>Cinara</taxon>
    </lineage>
</organism>
<dbReference type="EMBL" id="CABPRJ010002388">
    <property type="protein sequence ID" value="VVC44862.1"/>
    <property type="molecule type" value="Genomic_DNA"/>
</dbReference>
<protein>
    <submittedName>
        <fullName evidence="1">Uncharacterized protein</fullName>
    </submittedName>
</protein>
<keyword evidence="2" id="KW-1185">Reference proteome</keyword>
<accession>A0A5E4NNM9</accession>
<reference evidence="1 2" key="1">
    <citation type="submission" date="2019-08" db="EMBL/GenBank/DDBJ databases">
        <authorList>
            <person name="Alioto T."/>
            <person name="Alioto T."/>
            <person name="Gomez Garrido J."/>
        </authorList>
    </citation>
    <scope>NUCLEOTIDE SEQUENCE [LARGE SCALE GENOMIC DNA]</scope>
</reference>
<dbReference type="Proteomes" id="UP000325440">
    <property type="component" value="Unassembled WGS sequence"/>
</dbReference>
<evidence type="ECO:0000313" key="2">
    <source>
        <dbReference type="Proteomes" id="UP000325440"/>
    </source>
</evidence>
<sequence>MLYNTAGTSPGNRVTSMTDIREQNDETNVIRRLALYLRPGKYWRGVRYLDKMNKYYAAGDAKSFLEYMSKYLRAVVRRTDDVARYRAMKTIDECYGKYMSSAISILTPDR</sequence>
<gene>
    <name evidence="1" type="ORF">CINCED_3A016357</name>
</gene>
<evidence type="ECO:0000313" key="1">
    <source>
        <dbReference type="EMBL" id="VVC44862.1"/>
    </source>
</evidence>